<organism evidence="1 2">
    <name type="scientific">Luteibacter rhizovicinus DSM 16549</name>
    <dbReference type="NCBI Taxonomy" id="1440763"/>
    <lineage>
        <taxon>Bacteria</taxon>
        <taxon>Pseudomonadati</taxon>
        <taxon>Pseudomonadota</taxon>
        <taxon>Gammaproteobacteria</taxon>
        <taxon>Lysobacterales</taxon>
        <taxon>Rhodanobacteraceae</taxon>
        <taxon>Luteibacter</taxon>
    </lineage>
</organism>
<sequence length="124" mass="14042">MTSDEQLIRRLYDGFNQRDMEGVLVALADDVAWANGMEGTHIHGRDAVREYWTYQWSVIDPSVEPLSFAQSDDGSTIVEVHQIVRDLQGQVLLDEVIHHAFVVQGGRVQRFDIVGPSELKNVSY</sequence>
<protein>
    <submittedName>
        <fullName evidence="1">Ketosteroid isomerase</fullName>
    </submittedName>
</protein>
<keyword evidence="1" id="KW-0413">Isomerase</keyword>
<proteinExistence type="predicted"/>
<evidence type="ECO:0000313" key="2">
    <source>
        <dbReference type="Proteomes" id="UP000182987"/>
    </source>
</evidence>
<dbReference type="KEGG" id="lrz:BJI69_00075"/>
<dbReference type="Proteomes" id="UP000182987">
    <property type="component" value="Chromosome"/>
</dbReference>
<accession>A0A0G9H7D2</accession>
<reference evidence="2" key="1">
    <citation type="submission" date="2016-09" db="EMBL/GenBank/DDBJ databases">
        <authorList>
            <person name="Lysoe E."/>
        </authorList>
    </citation>
    <scope>NUCLEOTIDE SEQUENCE [LARGE SCALE GENOMIC DNA]</scope>
    <source>
        <strain evidence="2">LJ96T</strain>
    </source>
</reference>
<dbReference type="SUPFAM" id="SSF54427">
    <property type="entry name" value="NTF2-like"/>
    <property type="match status" value="1"/>
</dbReference>
<dbReference type="InterPro" id="IPR037401">
    <property type="entry name" value="SnoaL-like"/>
</dbReference>
<dbReference type="Pfam" id="PF12680">
    <property type="entry name" value="SnoaL_2"/>
    <property type="match status" value="1"/>
</dbReference>
<dbReference type="RefSeq" id="WP_046968790.1">
    <property type="nucleotide sequence ID" value="NZ_CP017480.1"/>
</dbReference>
<dbReference type="EMBL" id="CP017480">
    <property type="protein sequence ID" value="APG02462.1"/>
    <property type="molecule type" value="Genomic_DNA"/>
</dbReference>
<dbReference type="Gene3D" id="3.10.450.50">
    <property type="match status" value="1"/>
</dbReference>
<dbReference type="AlphaFoldDB" id="A0A0G9H7D2"/>
<keyword evidence="2" id="KW-1185">Reference proteome</keyword>
<evidence type="ECO:0000313" key="1">
    <source>
        <dbReference type="EMBL" id="APG02462.1"/>
    </source>
</evidence>
<name>A0A0G9H7D2_9GAMM</name>
<dbReference type="OrthoDB" id="1353852at2"/>
<dbReference type="PATRIC" id="fig|1440763.5.peg.3344"/>
<gene>
    <name evidence="1" type="ORF">BJI69_00075</name>
</gene>
<dbReference type="InterPro" id="IPR032710">
    <property type="entry name" value="NTF2-like_dom_sf"/>
</dbReference>
<dbReference type="STRING" id="1440763.BJI69_00075"/>
<dbReference type="GO" id="GO:0016853">
    <property type="term" value="F:isomerase activity"/>
    <property type="evidence" value="ECO:0007669"/>
    <property type="project" value="UniProtKB-KW"/>
</dbReference>